<feature type="transmembrane region" description="Helical" evidence="7">
    <location>
        <begin position="116"/>
        <end position="137"/>
    </location>
</feature>
<dbReference type="EMBL" id="HE650824">
    <property type="protein sequence ID" value="CCF57712.1"/>
    <property type="molecule type" value="Genomic_DNA"/>
</dbReference>
<comment type="function">
    <text evidence="7">Involved in the lipid remodeling steps of GPI-anchor maturation.</text>
</comment>
<dbReference type="GO" id="GO:0000329">
    <property type="term" value="C:fungal-type vacuole membrane"/>
    <property type="evidence" value="ECO:0007669"/>
    <property type="project" value="EnsemblFungi"/>
</dbReference>
<evidence type="ECO:0000256" key="1">
    <source>
        <dbReference type="ARBA" id="ARBA00004127"/>
    </source>
</evidence>
<keyword evidence="3 7" id="KW-0812">Transmembrane</keyword>
<feature type="signal peptide" evidence="7">
    <location>
        <begin position="1"/>
        <end position="19"/>
    </location>
</feature>
<dbReference type="PANTHER" id="PTHR13148:SF0">
    <property type="entry name" value="POST-GPI ATTACHMENT TO PROTEINS FACTOR 3"/>
    <property type="match status" value="1"/>
</dbReference>
<feature type="chain" id="PRO_5016487304" description="Post-GPI attachment to proteins factor 3" evidence="7">
    <location>
        <begin position="20"/>
        <end position="352"/>
    </location>
</feature>
<sequence>MLGRCVLLCALFVVQFVRGSPGDRLDEFNDCTDACEYMRKCPNSEVHFNSERNPFFEYDFTETPSLLSIFLFWDCISDCDYQCQHIITNLRIRNNDEIYQFHGKWPFFRIMGTQEFFSTLFSIGNFIPHYLAFKKLSERIRKLRSSNTKTDMVNSKTLINYLYVTIAGMLAWTASTVFHLRDLIITEKLDYFFAGMTVLTGFHAIFARMTYLHKFPRLGKIFTTMVLFIFSLHILRLYVDWSYTYNMRFNVFFGILQYILLLMLAFQNYTHIRNNKISLYYSTTSLVFKLCVTPVLLVLSTAMAMTLELFDFFSYDWQIDAHAIWHFCTIWPSFVLYDFFLTDFDTIAQAVL</sequence>
<keyword evidence="2 7" id="KW-0337">GPI-anchor biosynthesis</keyword>
<comment type="similarity">
    <text evidence="7">Belongs to the PGAP3 family.</text>
</comment>
<evidence type="ECO:0000256" key="2">
    <source>
        <dbReference type="ARBA" id="ARBA00022502"/>
    </source>
</evidence>
<feature type="transmembrane region" description="Helical" evidence="7">
    <location>
        <begin position="221"/>
        <end position="239"/>
    </location>
</feature>
<dbReference type="PANTHER" id="PTHR13148">
    <property type="entry name" value="PER1-RELATED"/>
    <property type="match status" value="1"/>
</dbReference>
<feature type="transmembrane region" description="Helical" evidence="7">
    <location>
        <begin position="245"/>
        <end position="266"/>
    </location>
</feature>
<dbReference type="Proteomes" id="UP000005220">
    <property type="component" value="Chromosome 4"/>
</dbReference>
<protein>
    <recommendedName>
        <fullName evidence="7">Post-GPI attachment to proteins factor 3</fullName>
    </recommendedName>
</protein>
<dbReference type="STRING" id="1071382.H2ATL2"/>
<feature type="transmembrane region" description="Helical" evidence="7">
    <location>
        <begin position="191"/>
        <end position="209"/>
    </location>
</feature>
<dbReference type="AlphaFoldDB" id="H2ATL2"/>
<dbReference type="OrthoDB" id="419770at2759"/>
<feature type="transmembrane region" description="Helical" evidence="7">
    <location>
        <begin position="278"/>
        <end position="303"/>
    </location>
</feature>
<gene>
    <name evidence="8" type="primary">KAFR0D00650</name>
    <name evidence="8" type="ORF">KAFR_0D00650</name>
</gene>
<dbReference type="GeneID" id="13885670"/>
<organism evidence="8 9">
    <name type="scientific">Kazachstania africana (strain ATCC 22294 / BCRC 22015 / CBS 2517 / CECT 1963 / NBRC 1671 / NRRL Y-8276)</name>
    <name type="common">Yeast</name>
    <name type="synonym">Kluyveromyces africanus</name>
    <dbReference type="NCBI Taxonomy" id="1071382"/>
    <lineage>
        <taxon>Eukaryota</taxon>
        <taxon>Fungi</taxon>
        <taxon>Dikarya</taxon>
        <taxon>Ascomycota</taxon>
        <taxon>Saccharomycotina</taxon>
        <taxon>Saccharomycetes</taxon>
        <taxon>Saccharomycetales</taxon>
        <taxon>Saccharomycetaceae</taxon>
        <taxon>Kazachstania</taxon>
    </lineage>
</organism>
<evidence type="ECO:0000256" key="5">
    <source>
        <dbReference type="ARBA" id="ARBA00022989"/>
    </source>
</evidence>
<keyword evidence="5 7" id="KW-1133">Transmembrane helix</keyword>
<evidence type="ECO:0000256" key="4">
    <source>
        <dbReference type="ARBA" id="ARBA00022729"/>
    </source>
</evidence>
<dbReference type="GO" id="GO:0006506">
    <property type="term" value="P:GPI anchor biosynthetic process"/>
    <property type="evidence" value="ECO:0007669"/>
    <property type="project" value="UniProtKB-KW"/>
</dbReference>
<keyword evidence="9" id="KW-1185">Reference proteome</keyword>
<dbReference type="FunCoup" id="H2ATL2">
    <property type="interactions" value="198"/>
</dbReference>
<dbReference type="eggNOG" id="KOG2970">
    <property type="taxonomic scope" value="Eukaryota"/>
</dbReference>
<reference evidence="8 9" key="1">
    <citation type="journal article" date="2011" name="Proc. Natl. Acad. Sci. U.S.A.">
        <title>Evolutionary erosion of yeast sex chromosomes by mating-type switching accidents.</title>
        <authorList>
            <person name="Gordon J.L."/>
            <person name="Armisen D."/>
            <person name="Proux-Wera E."/>
            <person name="Oheigeartaigh S.S."/>
            <person name="Byrne K.P."/>
            <person name="Wolfe K.H."/>
        </authorList>
    </citation>
    <scope>NUCLEOTIDE SEQUENCE [LARGE SCALE GENOMIC DNA]</scope>
    <source>
        <strain evidence="9">ATCC 22294 / BCRC 22015 / CBS 2517 / CECT 1963 / NBRC 1671 / NRRL Y-8276</strain>
    </source>
</reference>
<keyword evidence="4 7" id="KW-0732">Signal</keyword>
<dbReference type="InParanoid" id="H2ATL2"/>
<evidence type="ECO:0000256" key="3">
    <source>
        <dbReference type="ARBA" id="ARBA00022692"/>
    </source>
</evidence>
<keyword evidence="6 7" id="KW-0472">Membrane</keyword>
<feature type="transmembrane region" description="Helical" evidence="7">
    <location>
        <begin position="158"/>
        <end position="179"/>
    </location>
</feature>
<dbReference type="GO" id="GO:0030026">
    <property type="term" value="P:intracellular manganese ion homeostasis"/>
    <property type="evidence" value="ECO:0007669"/>
    <property type="project" value="EnsemblFungi"/>
</dbReference>
<keyword evidence="7" id="KW-0256">Endoplasmic reticulum</keyword>
<dbReference type="InterPro" id="IPR007217">
    <property type="entry name" value="Per1-like"/>
</dbReference>
<evidence type="ECO:0000256" key="7">
    <source>
        <dbReference type="RuleBase" id="RU365066"/>
    </source>
</evidence>
<dbReference type="RefSeq" id="XP_003956847.1">
    <property type="nucleotide sequence ID" value="XM_003956798.1"/>
</dbReference>
<evidence type="ECO:0000256" key="6">
    <source>
        <dbReference type="ARBA" id="ARBA00023136"/>
    </source>
</evidence>
<dbReference type="HOGENOM" id="CLU_032917_1_1_1"/>
<feature type="transmembrane region" description="Helical" evidence="7">
    <location>
        <begin position="323"/>
        <end position="341"/>
    </location>
</feature>
<name>H2ATL2_KAZAF</name>
<proteinExistence type="inferred from homology"/>
<evidence type="ECO:0000313" key="9">
    <source>
        <dbReference type="Proteomes" id="UP000005220"/>
    </source>
</evidence>
<accession>H2ATL2</accession>
<dbReference type="GO" id="GO:0016788">
    <property type="term" value="F:hydrolase activity, acting on ester bonds"/>
    <property type="evidence" value="ECO:0007669"/>
    <property type="project" value="TreeGrafter"/>
</dbReference>
<evidence type="ECO:0000313" key="8">
    <source>
        <dbReference type="EMBL" id="CCF57712.1"/>
    </source>
</evidence>
<comment type="subcellular location">
    <subcellularLocation>
        <location evidence="1">Endomembrane system</location>
        <topology evidence="1">Multi-pass membrane protein</topology>
    </subcellularLocation>
    <subcellularLocation>
        <location evidence="7">Endoplasmic reticulum membrane</location>
        <topology evidence="7">Multi-pass membrane protein</topology>
    </subcellularLocation>
</comment>
<dbReference type="KEGG" id="kaf:KAFR_0D00650"/>
<dbReference type="Pfam" id="PF04080">
    <property type="entry name" value="Per1"/>
    <property type="match status" value="1"/>
</dbReference>
<dbReference type="GO" id="GO:0005789">
    <property type="term" value="C:endoplasmic reticulum membrane"/>
    <property type="evidence" value="ECO:0007669"/>
    <property type="project" value="UniProtKB-SubCell"/>
</dbReference>